<dbReference type="Gene3D" id="2.130.10.10">
    <property type="entry name" value="YVTN repeat-like/Quinoprotein amine dehydrogenase"/>
    <property type="match status" value="1"/>
</dbReference>
<dbReference type="EMBL" id="JAHMUF010000010">
    <property type="protein sequence ID" value="KAG7193810.1"/>
    <property type="molecule type" value="Genomic_DNA"/>
</dbReference>
<dbReference type="SUPFAM" id="SSF50978">
    <property type="entry name" value="WD40 repeat-like"/>
    <property type="match status" value="1"/>
</dbReference>
<reference evidence="3" key="1">
    <citation type="submission" date="2021-03" db="EMBL/GenBank/DDBJ databases">
        <authorList>
            <person name="Palmer J.M."/>
        </authorList>
    </citation>
    <scope>NUCLEOTIDE SEQUENCE</scope>
    <source>
        <strain evidence="3">ARV_011</strain>
    </source>
</reference>
<evidence type="ECO:0000313" key="3">
    <source>
        <dbReference type="EMBL" id="KAG7193810.1"/>
    </source>
</evidence>
<evidence type="ECO:0000256" key="1">
    <source>
        <dbReference type="SAM" id="MobiDB-lite"/>
    </source>
</evidence>
<evidence type="ECO:0000259" key="2">
    <source>
        <dbReference type="Pfam" id="PF10313"/>
    </source>
</evidence>
<dbReference type="Proteomes" id="UP000790833">
    <property type="component" value="Unassembled WGS sequence"/>
</dbReference>
<dbReference type="OrthoDB" id="418169at2759"/>
<dbReference type="InterPro" id="IPR015943">
    <property type="entry name" value="WD40/YVTN_repeat-like_dom_sf"/>
</dbReference>
<feature type="compositionally biased region" description="Acidic residues" evidence="1">
    <location>
        <begin position="413"/>
        <end position="422"/>
    </location>
</feature>
<feature type="region of interest" description="Disordered" evidence="1">
    <location>
        <begin position="411"/>
        <end position="439"/>
    </location>
</feature>
<sequence length="612" mass="68785">MTIDRSVDDESLNLKRQYLTCDPTKKKRRGTDITTYYRCFQNYYHSQQYLMPNPEYAPRVAISVHHWQLRDLIRHNGQDDVLYISKDSVRAYNERNHVSRMFNHAKFYPRCLDVGSNGAVLIGGLLSSVDATGTTNISCLTLNLLNNNVGDNGSVNGNNAVTRGIASTFHRGMVTRMIPPYSSKRTAKGLLTYYNPETNIDATYRLGDMINNDVMLHQRSDGHLRAYACNNDTRLYGVDIQSSGKMNVIQSSIVESNTSINSVISNPMFDKLLTVSGDSSNIHLLDTNSPKKIKCIKTSHDSGFGMAYHPNNVVFATCFQDGFCSLYDIRNLDSPLTEIKSTRQGHQLGAFRCCKFSSLSIENMLVILEHIGRVHVIDLNDLENKNHQVIVLPQALVQYAEYRNKLRSCGADTDTDTDDNDNENVNHNENHNTGKNDEMIEKHHPMSVYDALEGNFSAPLVYDYDYLVNVNPKLFKNYNFPTSSATTTTSSYSVTNLEPQVDFVLPQWYGTPGHPHVCEDPELSPTTPLSATQYTDPTNTPITSVATPMAVLPVGGDDWKWQLSQYQMNGETELAGLDWHNNKIYIGHQEGGIMTWEVNATSLRSRGCYAFA</sequence>
<feature type="compositionally biased region" description="Basic and acidic residues" evidence="1">
    <location>
        <begin position="424"/>
        <end position="439"/>
    </location>
</feature>
<proteinExistence type="predicted"/>
<feature type="domain" description="DUF2415" evidence="2">
    <location>
        <begin position="349"/>
        <end position="391"/>
    </location>
</feature>
<name>A0A9P7V9D1_9ASCO</name>
<keyword evidence="4" id="KW-1185">Reference proteome</keyword>
<dbReference type="AlphaFoldDB" id="A0A9P7V9D1"/>
<dbReference type="InterPro" id="IPR019417">
    <property type="entry name" value="DUF2415"/>
</dbReference>
<gene>
    <name evidence="3" type="ORF">KQ657_000503</name>
</gene>
<dbReference type="RefSeq" id="XP_043049358.1">
    <property type="nucleotide sequence ID" value="XM_043191346.1"/>
</dbReference>
<evidence type="ECO:0000313" key="4">
    <source>
        <dbReference type="Proteomes" id="UP000790833"/>
    </source>
</evidence>
<dbReference type="GeneID" id="66113877"/>
<organism evidence="3 4">
    <name type="scientific">Scheffersomyces spartinae</name>
    <dbReference type="NCBI Taxonomy" id="45513"/>
    <lineage>
        <taxon>Eukaryota</taxon>
        <taxon>Fungi</taxon>
        <taxon>Dikarya</taxon>
        <taxon>Ascomycota</taxon>
        <taxon>Saccharomycotina</taxon>
        <taxon>Pichiomycetes</taxon>
        <taxon>Debaryomycetaceae</taxon>
        <taxon>Scheffersomyces</taxon>
    </lineage>
</organism>
<dbReference type="PANTHER" id="PTHR43991">
    <property type="entry name" value="WD REPEAT PROTEIN (AFU_ORTHOLOGUE AFUA_8G05640)-RELATED"/>
    <property type="match status" value="1"/>
</dbReference>
<accession>A0A9P7V9D1</accession>
<comment type="caution">
    <text evidence="3">The sequence shown here is derived from an EMBL/GenBank/DDBJ whole genome shotgun (WGS) entry which is preliminary data.</text>
</comment>
<protein>
    <recommendedName>
        <fullName evidence="2">DUF2415 domain-containing protein</fullName>
    </recommendedName>
</protein>
<dbReference type="PANTHER" id="PTHR43991:SF9">
    <property type="entry name" value="DUF2415 DOMAIN-CONTAINING PROTEIN"/>
    <property type="match status" value="1"/>
</dbReference>
<dbReference type="InterPro" id="IPR036322">
    <property type="entry name" value="WD40_repeat_dom_sf"/>
</dbReference>
<dbReference type="Pfam" id="PF10313">
    <property type="entry name" value="DUF2415"/>
    <property type="match status" value="1"/>
</dbReference>